<feature type="region of interest" description="Disordered" evidence="1">
    <location>
        <begin position="1"/>
        <end position="24"/>
    </location>
</feature>
<gene>
    <name evidence="2" type="ORF">EYF80_010838</name>
</gene>
<evidence type="ECO:0000256" key="1">
    <source>
        <dbReference type="SAM" id="MobiDB-lite"/>
    </source>
</evidence>
<keyword evidence="3" id="KW-1185">Reference proteome</keyword>
<proteinExistence type="predicted"/>
<protein>
    <submittedName>
        <fullName evidence="2">Uncharacterized protein</fullName>
    </submittedName>
</protein>
<evidence type="ECO:0000313" key="3">
    <source>
        <dbReference type="Proteomes" id="UP000314294"/>
    </source>
</evidence>
<name>A0A4Z2INW3_9TELE</name>
<sequence length="193" mass="21734">MASGLARSHSIKESASHRMKTNGREAHGGARLYLVMPRPPKAHPCDWEKPLGKALNPHLLWKRRLSDRKTPLRVGRAWNGLLFGNKQLQSDIQPREPGLTSESHKDPKNISRRSRRAPETWKWKRTPRRRDGPRGKETQRANGQPCPLFAMTDSLMVRWQPARKPIKTPVAGHAANGTSALRDSQAVGVGTRE</sequence>
<evidence type="ECO:0000313" key="2">
    <source>
        <dbReference type="EMBL" id="TNN78912.1"/>
    </source>
</evidence>
<accession>A0A4Z2INW3</accession>
<feature type="region of interest" description="Disordered" evidence="1">
    <location>
        <begin position="167"/>
        <end position="193"/>
    </location>
</feature>
<comment type="caution">
    <text evidence="2">The sequence shown here is derived from an EMBL/GenBank/DDBJ whole genome shotgun (WGS) entry which is preliminary data.</text>
</comment>
<feature type="compositionally biased region" description="Basic and acidic residues" evidence="1">
    <location>
        <begin position="129"/>
        <end position="139"/>
    </location>
</feature>
<dbReference type="EMBL" id="SRLO01000069">
    <property type="protein sequence ID" value="TNN78912.1"/>
    <property type="molecule type" value="Genomic_DNA"/>
</dbReference>
<dbReference type="Proteomes" id="UP000314294">
    <property type="component" value="Unassembled WGS sequence"/>
</dbReference>
<dbReference type="AlphaFoldDB" id="A0A4Z2INW3"/>
<reference evidence="2 3" key="1">
    <citation type="submission" date="2019-03" db="EMBL/GenBank/DDBJ databases">
        <title>First draft genome of Liparis tanakae, snailfish: a comprehensive survey of snailfish specific genes.</title>
        <authorList>
            <person name="Kim W."/>
            <person name="Song I."/>
            <person name="Jeong J.-H."/>
            <person name="Kim D."/>
            <person name="Kim S."/>
            <person name="Ryu S."/>
            <person name="Song J.Y."/>
            <person name="Lee S.K."/>
        </authorList>
    </citation>
    <scope>NUCLEOTIDE SEQUENCE [LARGE SCALE GENOMIC DNA]</scope>
    <source>
        <tissue evidence="2">Muscle</tissue>
    </source>
</reference>
<feature type="region of interest" description="Disordered" evidence="1">
    <location>
        <begin position="89"/>
        <end position="149"/>
    </location>
</feature>
<organism evidence="2 3">
    <name type="scientific">Liparis tanakae</name>
    <name type="common">Tanaka's snailfish</name>
    <dbReference type="NCBI Taxonomy" id="230148"/>
    <lineage>
        <taxon>Eukaryota</taxon>
        <taxon>Metazoa</taxon>
        <taxon>Chordata</taxon>
        <taxon>Craniata</taxon>
        <taxon>Vertebrata</taxon>
        <taxon>Euteleostomi</taxon>
        <taxon>Actinopterygii</taxon>
        <taxon>Neopterygii</taxon>
        <taxon>Teleostei</taxon>
        <taxon>Neoteleostei</taxon>
        <taxon>Acanthomorphata</taxon>
        <taxon>Eupercaria</taxon>
        <taxon>Perciformes</taxon>
        <taxon>Cottioidei</taxon>
        <taxon>Cottales</taxon>
        <taxon>Liparidae</taxon>
        <taxon>Liparis</taxon>
    </lineage>
</organism>
<feature type="compositionally biased region" description="Basic and acidic residues" evidence="1">
    <location>
        <begin position="10"/>
        <end position="24"/>
    </location>
</feature>